<accession>A0A1I0WHK4</accession>
<sequence length="255" mass="28880">MNKKDFINCFKFEDKDALALLYDKINIAGKVTYPLYTNEFYPPSVCNTLNNLNMKYNMNITFLGGFEEAERNVIAFNHESYYDMPFVILNIKCKSKFHKLGHRDFLGAIISLGIVREKFGDLIVNDNEAFITVIREVSQYIIDNITSVSSAPCNVSEVKDYKELPKINFQDLNTISTSLRVDCVVSAITKISRGNCEKLLKEGKVLVNYSEVNEKSKELALGDTITIRGYGKFKLSSILGSTSSGRIKLNVKKYN</sequence>
<protein>
    <submittedName>
        <fullName evidence="3">RNA-binding protein YlmH, contains S4-like domain</fullName>
    </submittedName>
</protein>
<evidence type="ECO:0000259" key="2">
    <source>
        <dbReference type="SMART" id="SM00363"/>
    </source>
</evidence>
<reference evidence="3 4" key="1">
    <citation type="submission" date="2016-10" db="EMBL/GenBank/DDBJ databases">
        <authorList>
            <person name="de Groot N.N."/>
        </authorList>
    </citation>
    <scope>NUCLEOTIDE SEQUENCE [LARGE SCALE GENOMIC DNA]</scope>
    <source>
        <strain evidence="3 4">DSM 12271</strain>
    </source>
</reference>
<dbReference type="InterPro" id="IPR040591">
    <property type="entry name" value="RqcP2_RBD"/>
</dbReference>
<dbReference type="Pfam" id="PF17774">
    <property type="entry name" value="YlmH_RBD"/>
    <property type="match status" value="1"/>
</dbReference>
<dbReference type="AlphaFoldDB" id="A0A1I0WHK4"/>
<feature type="domain" description="RNA-binding S4" evidence="2">
    <location>
        <begin position="179"/>
        <end position="239"/>
    </location>
</feature>
<dbReference type="STRING" id="84698.SAMN04488528_1005107"/>
<dbReference type="PROSITE" id="PS50889">
    <property type="entry name" value="S4"/>
    <property type="match status" value="1"/>
</dbReference>
<dbReference type="InterPro" id="IPR002942">
    <property type="entry name" value="S4_RNA-bd"/>
</dbReference>
<dbReference type="PANTHER" id="PTHR13633">
    <property type="entry name" value="MITOCHONDRIAL TRANSCRIPTION RESCUE FACTOR 1"/>
    <property type="match status" value="1"/>
</dbReference>
<evidence type="ECO:0000313" key="3">
    <source>
        <dbReference type="EMBL" id="SFA88229.1"/>
    </source>
</evidence>
<dbReference type="GO" id="GO:0003723">
    <property type="term" value="F:RNA binding"/>
    <property type="evidence" value="ECO:0007669"/>
    <property type="project" value="UniProtKB-KW"/>
</dbReference>
<dbReference type="Gene3D" id="3.30.1370.160">
    <property type="match status" value="1"/>
</dbReference>
<dbReference type="CDD" id="cd00165">
    <property type="entry name" value="S4"/>
    <property type="match status" value="1"/>
</dbReference>
<proteinExistence type="predicted"/>
<dbReference type="SMART" id="SM00363">
    <property type="entry name" value="S4"/>
    <property type="match status" value="1"/>
</dbReference>
<dbReference type="InterPro" id="IPR036986">
    <property type="entry name" value="S4_RNA-bd_sf"/>
</dbReference>
<evidence type="ECO:0000313" key="4">
    <source>
        <dbReference type="Proteomes" id="UP000198619"/>
    </source>
</evidence>
<dbReference type="Gene3D" id="3.10.290.10">
    <property type="entry name" value="RNA-binding S4 domain"/>
    <property type="match status" value="1"/>
</dbReference>
<organism evidence="3 4">
    <name type="scientific">Clostridium frigidicarnis</name>
    <dbReference type="NCBI Taxonomy" id="84698"/>
    <lineage>
        <taxon>Bacteria</taxon>
        <taxon>Bacillati</taxon>
        <taxon>Bacillota</taxon>
        <taxon>Clostridia</taxon>
        <taxon>Eubacteriales</taxon>
        <taxon>Clostridiaceae</taxon>
        <taxon>Clostridium</taxon>
    </lineage>
</organism>
<evidence type="ECO:0000256" key="1">
    <source>
        <dbReference type="PROSITE-ProRule" id="PRU00182"/>
    </source>
</evidence>
<keyword evidence="1" id="KW-0694">RNA-binding</keyword>
<dbReference type="Proteomes" id="UP000198619">
    <property type="component" value="Unassembled WGS sequence"/>
</dbReference>
<dbReference type="OrthoDB" id="9812787at2"/>
<gene>
    <name evidence="3" type="ORF">SAMN04488528_1005107</name>
</gene>
<dbReference type="InterPro" id="IPR012677">
    <property type="entry name" value="Nucleotide-bd_a/b_plait_sf"/>
</dbReference>
<dbReference type="Gene3D" id="3.30.70.330">
    <property type="match status" value="1"/>
</dbReference>
<keyword evidence="4" id="KW-1185">Reference proteome</keyword>
<dbReference type="EMBL" id="FOKI01000005">
    <property type="protein sequence ID" value="SFA88229.1"/>
    <property type="molecule type" value="Genomic_DNA"/>
</dbReference>
<dbReference type="SUPFAM" id="SSF55174">
    <property type="entry name" value="Alpha-L RNA-binding motif"/>
    <property type="match status" value="1"/>
</dbReference>
<dbReference type="PANTHER" id="PTHR13633:SF3">
    <property type="entry name" value="MITOCHONDRIAL TRANSCRIPTION RESCUE FACTOR 1"/>
    <property type="match status" value="1"/>
</dbReference>
<name>A0A1I0WHK4_9CLOT</name>
<dbReference type="RefSeq" id="WP_090039206.1">
    <property type="nucleotide sequence ID" value="NZ_FOKI01000005.1"/>
</dbReference>